<dbReference type="InterPro" id="IPR023214">
    <property type="entry name" value="HAD_sf"/>
</dbReference>
<dbReference type="NCBIfam" id="TIGR01484">
    <property type="entry name" value="HAD-SF-IIB"/>
    <property type="match status" value="1"/>
</dbReference>
<dbReference type="Pfam" id="PF08282">
    <property type="entry name" value="Hydrolase_3"/>
    <property type="match status" value="1"/>
</dbReference>
<dbReference type="Gene3D" id="3.30.1240.10">
    <property type="match status" value="1"/>
</dbReference>
<evidence type="ECO:0000313" key="1">
    <source>
        <dbReference type="EMBL" id="GGH87314.1"/>
    </source>
</evidence>
<organism evidence="1 2">
    <name type="scientific">Pullulanibacillus pueri</name>
    <dbReference type="NCBI Taxonomy" id="1437324"/>
    <lineage>
        <taxon>Bacteria</taxon>
        <taxon>Bacillati</taxon>
        <taxon>Bacillota</taxon>
        <taxon>Bacilli</taxon>
        <taxon>Bacillales</taxon>
        <taxon>Sporolactobacillaceae</taxon>
        <taxon>Pullulanibacillus</taxon>
    </lineage>
</organism>
<dbReference type="AlphaFoldDB" id="A0A8J3ENV7"/>
<proteinExistence type="predicted"/>
<sequence>MYFVFDLDGTICFKGQPVSQKILKSIGQLKGMEHEVIFASARPIRDMLPVIDKSFHDYTMIGGNGSLIYKKGKSVLTRGFEKDQLIKIKTFIHQYKATYLIDGTWDYAYTGPLDHPILNNLDPEGLANRVALEILDPVVKVLVLTATDLDALATHLEALDVVVHRHQNEQVIDISPPDIDKWQALQTLGIKKGEYIAFGNDANDVTLLENAAHAVMIGDHAQLAEIANEKIPLERNIEQLICATMLQLAERWRSSVKSMR</sequence>
<dbReference type="GO" id="GO:0000287">
    <property type="term" value="F:magnesium ion binding"/>
    <property type="evidence" value="ECO:0007669"/>
    <property type="project" value="TreeGrafter"/>
</dbReference>
<dbReference type="RefSeq" id="WP_188498868.1">
    <property type="nucleotide sequence ID" value="NZ_BMFV01000038.1"/>
</dbReference>
<dbReference type="PANTHER" id="PTHR10000:SF53">
    <property type="entry name" value="5-AMINO-6-(5-PHOSPHO-D-RIBITYLAMINO)URACIL PHOSPHATASE YBJI-RELATED"/>
    <property type="match status" value="1"/>
</dbReference>
<evidence type="ECO:0000313" key="2">
    <source>
        <dbReference type="Proteomes" id="UP000656813"/>
    </source>
</evidence>
<reference evidence="1" key="2">
    <citation type="submission" date="2020-09" db="EMBL/GenBank/DDBJ databases">
        <authorList>
            <person name="Sun Q."/>
            <person name="Zhou Y."/>
        </authorList>
    </citation>
    <scope>NUCLEOTIDE SEQUENCE</scope>
    <source>
        <strain evidence="1">CGMCC 1.12777</strain>
    </source>
</reference>
<accession>A0A8J3ENV7</accession>
<dbReference type="EMBL" id="BMFV01000038">
    <property type="protein sequence ID" value="GGH87314.1"/>
    <property type="molecule type" value="Genomic_DNA"/>
</dbReference>
<dbReference type="InterPro" id="IPR006379">
    <property type="entry name" value="HAD-SF_hydro_IIB"/>
</dbReference>
<dbReference type="SUPFAM" id="SSF56784">
    <property type="entry name" value="HAD-like"/>
    <property type="match status" value="1"/>
</dbReference>
<protein>
    <submittedName>
        <fullName evidence="1">Hydrolase</fullName>
    </submittedName>
</protein>
<name>A0A8J3ENV7_9BACL</name>
<dbReference type="GO" id="GO:0005829">
    <property type="term" value="C:cytosol"/>
    <property type="evidence" value="ECO:0007669"/>
    <property type="project" value="TreeGrafter"/>
</dbReference>
<gene>
    <name evidence="1" type="ORF">GCM10007096_37050</name>
</gene>
<reference evidence="1" key="1">
    <citation type="journal article" date="2014" name="Int. J. Syst. Evol. Microbiol.">
        <title>Complete genome sequence of Corynebacterium casei LMG S-19264T (=DSM 44701T), isolated from a smear-ripened cheese.</title>
        <authorList>
            <consortium name="US DOE Joint Genome Institute (JGI-PGF)"/>
            <person name="Walter F."/>
            <person name="Albersmeier A."/>
            <person name="Kalinowski J."/>
            <person name="Ruckert C."/>
        </authorList>
    </citation>
    <scope>NUCLEOTIDE SEQUENCE</scope>
    <source>
        <strain evidence="1">CGMCC 1.12777</strain>
    </source>
</reference>
<dbReference type="Proteomes" id="UP000656813">
    <property type="component" value="Unassembled WGS sequence"/>
</dbReference>
<dbReference type="Gene3D" id="3.40.50.1000">
    <property type="entry name" value="HAD superfamily/HAD-like"/>
    <property type="match status" value="1"/>
</dbReference>
<comment type="caution">
    <text evidence="1">The sequence shown here is derived from an EMBL/GenBank/DDBJ whole genome shotgun (WGS) entry which is preliminary data.</text>
</comment>
<keyword evidence="1" id="KW-0378">Hydrolase</keyword>
<dbReference type="InterPro" id="IPR036412">
    <property type="entry name" value="HAD-like_sf"/>
</dbReference>
<dbReference type="PANTHER" id="PTHR10000">
    <property type="entry name" value="PHOSPHOSERINE PHOSPHATASE"/>
    <property type="match status" value="1"/>
</dbReference>
<keyword evidence="2" id="KW-1185">Reference proteome</keyword>
<dbReference type="GO" id="GO:0016791">
    <property type="term" value="F:phosphatase activity"/>
    <property type="evidence" value="ECO:0007669"/>
    <property type="project" value="TreeGrafter"/>
</dbReference>